<reference evidence="10" key="1">
    <citation type="journal article" date="2009" name="PLoS Genet.">
        <title>Organised genome dynamics in the Escherichia coli species results in highly diverse adaptive paths.</title>
        <authorList>
            <person name="Touchon M."/>
            <person name="Hoede C."/>
            <person name="Tenaillon O."/>
            <person name="Barbe V."/>
            <person name="Baeriswyl S."/>
            <person name="Bidet P."/>
            <person name="Bingen E."/>
            <person name="Bonacorsi S."/>
            <person name="Bouchier C."/>
            <person name="Bouvet O."/>
            <person name="Calteau A."/>
            <person name="Chiapello H."/>
            <person name="Clermont O."/>
            <person name="Cruveiller S."/>
            <person name="Danchin A."/>
            <person name="Diard M."/>
            <person name="Dossat C."/>
            <person name="Karoui M.E."/>
            <person name="Frapy E."/>
            <person name="Garry L."/>
            <person name="Ghigo J.M."/>
            <person name="Gilles A.M."/>
            <person name="Johnson J."/>
            <person name="Le Bouguenec C."/>
            <person name="Lescat M."/>
            <person name="Mangenot S."/>
            <person name="Martinez-Jehanne V."/>
            <person name="Matic I."/>
            <person name="Nassif X."/>
            <person name="Oztas S."/>
            <person name="Petit M.A."/>
            <person name="Pichon C."/>
            <person name="Rouy Z."/>
            <person name="Ruf C.S."/>
            <person name="Schneider D."/>
            <person name="Tourret J."/>
            <person name="Vacherie B."/>
            <person name="Vallenet D."/>
            <person name="Medigue C."/>
            <person name="Rocha E.P.C."/>
            <person name="Denamur E."/>
        </authorList>
    </citation>
    <scope>NUCLEOTIDE SEQUENCE [LARGE SCALE GENOMIC DNA]</scope>
    <source>
        <strain evidence="10">ATCC 35469 / DSM 13698 / BCRC 15582 / CCUG 18766 / IAM 14443 / JCM 21226 / LMG 7866 / NBRC 102419 / NCTC 12128 / CDC 0568-73</strain>
    </source>
</reference>
<comment type="pathway">
    <text evidence="2">Purine metabolism; 3',5'-cyclic di-GMP biosynthesis.</text>
</comment>
<evidence type="ECO:0000256" key="4">
    <source>
        <dbReference type="ARBA" id="ARBA00022741"/>
    </source>
</evidence>
<accession>B7LTA8</accession>
<feature type="transmembrane region" description="Helical" evidence="7">
    <location>
        <begin position="124"/>
        <end position="148"/>
    </location>
</feature>
<keyword evidence="4" id="KW-0547">Nucleotide-binding</keyword>
<proteinExistence type="predicted"/>
<dbReference type="InterPro" id="IPR050469">
    <property type="entry name" value="Diguanylate_Cyclase"/>
</dbReference>
<comment type="cofactor">
    <cofactor evidence="1">
        <name>Mg(2+)</name>
        <dbReference type="ChEBI" id="CHEBI:18420"/>
    </cofactor>
</comment>
<dbReference type="Proteomes" id="UP000000745">
    <property type="component" value="Chromosome"/>
</dbReference>
<sequence length="463" mass="53035">MDIVILWNIRNMKKEYVRIGSTVIFSLILGFAFILANSWFFQHPVEWGVPQSTYLIVMIALFFIDTIAFIFMQLYFIYNRQEFSNCILSLAFLSCLIYFVQTVITVQQPVDSHADISIITNDVAIYYLFRQINLCLLIVLALICKVFENRKQRANRLKKTMLIISLTCLFIVPFVSHVVSSHHEILSLDLVEYVSAYKKVDLDTIHITVIIVMWLALLLANLYYNRFRYDIWNGVSVIAFSAVLYNMAILFSSGNSAFVWYVSRSVEIFSKLTVMSIFMCHIFHALRVTKDIAHRDPLTNIFNRSHFFNELKGQVNSGDNKPFCVMIMDIDHFKSVNDTWGHPEGDKVIKAVVDIIGKSIRPDDVLARVGGEEFGVMLTHLERKEGEELAERIRKNVEQLTDNNPQYAIAQKVTISIGVVVTQGDVLHPNDIYRLADNALYNAKATGRNKVIVTDGRLPDAYA</sequence>
<dbReference type="NCBIfam" id="TIGR00254">
    <property type="entry name" value="GGDEF"/>
    <property type="match status" value="1"/>
</dbReference>
<keyword evidence="7" id="KW-0472">Membrane</keyword>
<gene>
    <name evidence="9" type="primary">ycdT</name>
    <name evidence="9" type="ordered locus">EFER_1903</name>
</gene>
<evidence type="ECO:0000313" key="9">
    <source>
        <dbReference type="EMBL" id="CAQ89412.1"/>
    </source>
</evidence>
<evidence type="ECO:0000259" key="8">
    <source>
        <dbReference type="PROSITE" id="PS50887"/>
    </source>
</evidence>
<dbReference type="FunFam" id="3.30.70.270:FF:000001">
    <property type="entry name" value="Diguanylate cyclase domain protein"/>
    <property type="match status" value="1"/>
</dbReference>
<dbReference type="Pfam" id="PF00990">
    <property type="entry name" value="GGDEF"/>
    <property type="match status" value="1"/>
</dbReference>
<dbReference type="GO" id="GO:0043709">
    <property type="term" value="P:cell adhesion involved in single-species biofilm formation"/>
    <property type="evidence" value="ECO:0007669"/>
    <property type="project" value="TreeGrafter"/>
</dbReference>
<dbReference type="OrthoDB" id="9812260at2"/>
<dbReference type="AlphaFoldDB" id="B7LTA8"/>
<dbReference type="GO" id="GO:0005886">
    <property type="term" value="C:plasma membrane"/>
    <property type="evidence" value="ECO:0007669"/>
    <property type="project" value="TreeGrafter"/>
</dbReference>
<feature type="transmembrane region" description="Helical" evidence="7">
    <location>
        <begin position="205"/>
        <end position="224"/>
    </location>
</feature>
<name>B7LTA8_ESCF3</name>
<feature type="transmembrane region" description="Helical" evidence="7">
    <location>
        <begin position="53"/>
        <end position="78"/>
    </location>
</feature>
<dbReference type="GO" id="GO:1902201">
    <property type="term" value="P:negative regulation of bacterial-type flagellum-dependent cell motility"/>
    <property type="evidence" value="ECO:0007669"/>
    <property type="project" value="TreeGrafter"/>
</dbReference>
<dbReference type="SUPFAM" id="SSF55073">
    <property type="entry name" value="Nucleotide cyclase"/>
    <property type="match status" value="1"/>
</dbReference>
<dbReference type="SMART" id="SM00267">
    <property type="entry name" value="GGDEF"/>
    <property type="match status" value="1"/>
</dbReference>
<dbReference type="PANTHER" id="PTHR45138">
    <property type="entry name" value="REGULATORY COMPONENTS OF SENSORY TRANSDUCTION SYSTEM"/>
    <property type="match status" value="1"/>
</dbReference>
<dbReference type="PANTHER" id="PTHR45138:SF9">
    <property type="entry name" value="DIGUANYLATE CYCLASE DGCM-RELATED"/>
    <property type="match status" value="1"/>
</dbReference>
<dbReference type="InterPro" id="IPR043128">
    <property type="entry name" value="Rev_trsase/Diguanyl_cyclase"/>
</dbReference>
<evidence type="ECO:0000256" key="3">
    <source>
        <dbReference type="ARBA" id="ARBA00012528"/>
    </source>
</evidence>
<keyword evidence="7" id="KW-0812">Transmembrane</keyword>
<dbReference type="KEGG" id="efe:EFER_1903"/>
<organism evidence="9 10">
    <name type="scientific">Escherichia fergusonii (strain ATCC 35469 / DSM 13698 / CCUG 18766 / IAM 14443 / JCM 21226 / LMG 7866 / NBRC 102419 / NCTC 12128 / CDC 0568-73)</name>
    <dbReference type="NCBI Taxonomy" id="585054"/>
    <lineage>
        <taxon>Bacteria</taxon>
        <taxon>Pseudomonadati</taxon>
        <taxon>Pseudomonadota</taxon>
        <taxon>Gammaproteobacteria</taxon>
        <taxon>Enterobacterales</taxon>
        <taxon>Enterobacteriaceae</taxon>
        <taxon>Escherichia</taxon>
    </lineage>
</organism>
<dbReference type="Pfam" id="PF17158">
    <property type="entry name" value="MASE4"/>
    <property type="match status" value="1"/>
</dbReference>
<feature type="transmembrane region" description="Helical" evidence="7">
    <location>
        <begin position="85"/>
        <end position="104"/>
    </location>
</feature>
<dbReference type="InterPro" id="IPR029787">
    <property type="entry name" value="Nucleotide_cyclase"/>
</dbReference>
<comment type="catalytic activity">
    <reaction evidence="6">
        <text>2 GTP = 3',3'-c-di-GMP + 2 diphosphate</text>
        <dbReference type="Rhea" id="RHEA:24898"/>
        <dbReference type="ChEBI" id="CHEBI:33019"/>
        <dbReference type="ChEBI" id="CHEBI:37565"/>
        <dbReference type="ChEBI" id="CHEBI:58805"/>
        <dbReference type="EC" id="2.7.7.65"/>
    </reaction>
</comment>
<evidence type="ECO:0000256" key="1">
    <source>
        <dbReference type="ARBA" id="ARBA00001946"/>
    </source>
</evidence>
<dbReference type="EMBL" id="CU928158">
    <property type="protein sequence ID" value="CAQ89412.1"/>
    <property type="molecule type" value="Genomic_DNA"/>
</dbReference>
<dbReference type="GO" id="GO:0005525">
    <property type="term" value="F:GTP binding"/>
    <property type="evidence" value="ECO:0007669"/>
    <property type="project" value="UniProtKB-KW"/>
</dbReference>
<dbReference type="EC" id="2.7.7.65" evidence="3"/>
<feature type="transmembrane region" description="Helical" evidence="7">
    <location>
        <begin position="160"/>
        <end position="179"/>
    </location>
</feature>
<dbReference type="CDD" id="cd01949">
    <property type="entry name" value="GGDEF"/>
    <property type="match status" value="1"/>
</dbReference>
<evidence type="ECO:0000256" key="6">
    <source>
        <dbReference type="ARBA" id="ARBA00034247"/>
    </source>
</evidence>
<dbReference type="PROSITE" id="PS50887">
    <property type="entry name" value="GGDEF"/>
    <property type="match status" value="1"/>
</dbReference>
<dbReference type="Gene3D" id="3.30.70.270">
    <property type="match status" value="1"/>
</dbReference>
<dbReference type="GO" id="GO:0052621">
    <property type="term" value="F:diguanylate cyclase activity"/>
    <property type="evidence" value="ECO:0007669"/>
    <property type="project" value="UniProtKB-EC"/>
</dbReference>
<feature type="transmembrane region" description="Helical" evidence="7">
    <location>
        <begin position="268"/>
        <end position="286"/>
    </location>
</feature>
<evidence type="ECO:0000256" key="5">
    <source>
        <dbReference type="ARBA" id="ARBA00023134"/>
    </source>
</evidence>
<keyword evidence="7" id="KW-1133">Transmembrane helix</keyword>
<protein>
    <recommendedName>
        <fullName evidence="3">diguanylate cyclase</fullName>
        <ecNumber evidence="3">2.7.7.65</ecNumber>
    </recommendedName>
</protein>
<evidence type="ECO:0000256" key="2">
    <source>
        <dbReference type="ARBA" id="ARBA00004665"/>
    </source>
</evidence>
<evidence type="ECO:0000313" key="10">
    <source>
        <dbReference type="Proteomes" id="UP000000745"/>
    </source>
</evidence>
<feature type="transmembrane region" description="Helical" evidence="7">
    <location>
        <begin position="21"/>
        <end position="41"/>
    </location>
</feature>
<feature type="transmembrane region" description="Helical" evidence="7">
    <location>
        <begin position="236"/>
        <end position="262"/>
    </location>
</feature>
<dbReference type="HOGENOM" id="CLU_000445_11_31_6"/>
<feature type="domain" description="GGDEF" evidence="8">
    <location>
        <begin position="321"/>
        <end position="456"/>
    </location>
</feature>
<evidence type="ECO:0000256" key="7">
    <source>
        <dbReference type="SAM" id="Phobius"/>
    </source>
</evidence>
<keyword evidence="10" id="KW-1185">Reference proteome</keyword>
<dbReference type="InterPro" id="IPR033424">
    <property type="entry name" value="MASE4"/>
</dbReference>
<dbReference type="InterPro" id="IPR000160">
    <property type="entry name" value="GGDEF_dom"/>
</dbReference>
<keyword evidence="5" id="KW-0342">GTP-binding</keyword>